<dbReference type="Gene3D" id="1.25.40.10">
    <property type="entry name" value="Tetratricopeptide repeat domain"/>
    <property type="match status" value="1"/>
</dbReference>
<dbReference type="PROSITE" id="PS50005">
    <property type="entry name" value="TPR"/>
    <property type="match status" value="1"/>
</dbReference>
<keyword evidence="3" id="KW-1185">Reference proteome</keyword>
<sequence length="233" mass="25804">MSISEIVNPVERVAVPAAEDPSAPEATSAPKVIAHVENQPESDAEKLKDSGCTDLFGRQSPEFLKERGNNAFRDADFVVACELYTTALSRLEFSDNDTLKAQLYANRAACHIALDQYDLAINDATDAILLDSVYMKAYLRRSTAYEKKGINQKACSDLEKAIQLDPSIESKYRSKVVKLKALAEKEFLKEKDEMIGKLKDLGNTLLGKVGLSLDNFKVNKDEATGSYNIQFQN</sequence>
<reference evidence="2" key="1">
    <citation type="submission" date="2023-08" db="EMBL/GenBank/DDBJ databases">
        <title>Draft sequence of the Babesia gibsoni genome.</title>
        <authorList>
            <person name="Yamagishi J.Y."/>
            <person name="Xuan X.X."/>
        </authorList>
    </citation>
    <scope>NUCLEOTIDE SEQUENCE</scope>
    <source>
        <strain evidence="2">Azabu</strain>
    </source>
</reference>
<keyword evidence="1" id="KW-0802">TPR repeat</keyword>
<dbReference type="AlphaFoldDB" id="A0AAD8PDL5"/>
<feature type="repeat" description="TPR" evidence="1">
    <location>
        <begin position="135"/>
        <end position="168"/>
    </location>
</feature>
<protein>
    <submittedName>
        <fullName evidence="2">Tetratricopeptide repeat protein 1 like protein</fullName>
    </submittedName>
</protein>
<comment type="caution">
    <text evidence="2">The sequence shown here is derived from an EMBL/GenBank/DDBJ whole genome shotgun (WGS) entry which is preliminary data.</text>
</comment>
<dbReference type="InterPro" id="IPR011990">
    <property type="entry name" value="TPR-like_helical_dom_sf"/>
</dbReference>
<gene>
    <name evidence="2" type="ORF">BgAZ_403510</name>
</gene>
<accession>A0AAD8PDL5</accession>
<dbReference type="EMBL" id="JAVEPI010000004">
    <property type="protein sequence ID" value="KAK1442321.1"/>
    <property type="molecule type" value="Genomic_DNA"/>
</dbReference>
<evidence type="ECO:0000313" key="3">
    <source>
        <dbReference type="Proteomes" id="UP001230268"/>
    </source>
</evidence>
<dbReference type="SMART" id="SM00028">
    <property type="entry name" value="TPR"/>
    <property type="match status" value="2"/>
</dbReference>
<evidence type="ECO:0000256" key="1">
    <source>
        <dbReference type="PROSITE-ProRule" id="PRU00339"/>
    </source>
</evidence>
<dbReference type="InterPro" id="IPR019734">
    <property type="entry name" value="TPR_rpt"/>
</dbReference>
<dbReference type="Pfam" id="PF13181">
    <property type="entry name" value="TPR_8"/>
    <property type="match status" value="1"/>
</dbReference>
<dbReference type="InterPro" id="IPR052769">
    <property type="entry name" value="TPR_domain_protein"/>
</dbReference>
<dbReference type="SUPFAM" id="SSF48452">
    <property type="entry name" value="TPR-like"/>
    <property type="match status" value="1"/>
</dbReference>
<organism evidence="2 3">
    <name type="scientific">Babesia gibsoni</name>
    <dbReference type="NCBI Taxonomy" id="33632"/>
    <lineage>
        <taxon>Eukaryota</taxon>
        <taxon>Sar</taxon>
        <taxon>Alveolata</taxon>
        <taxon>Apicomplexa</taxon>
        <taxon>Aconoidasida</taxon>
        <taxon>Piroplasmida</taxon>
        <taxon>Babesiidae</taxon>
        <taxon>Babesia</taxon>
    </lineage>
</organism>
<dbReference type="Proteomes" id="UP001230268">
    <property type="component" value="Unassembled WGS sequence"/>
</dbReference>
<dbReference type="PANTHER" id="PTHR46014">
    <property type="entry name" value="TETRATRICOPEPTIDE REPEAT PROTEIN 1"/>
    <property type="match status" value="1"/>
</dbReference>
<name>A0AAD8PDL5_BABGI</name>
<dbReference type="PANTHER" id="PTHR46014:SF1">
    <property type="entry name" value="TETRATRICOPEPTIDE REPEAT PROTEIN 1"/>
    <property type="match status" value="1"/>
</dbReference>
<proteinExistence type="predicted"/>
<evidence type="ECO:0000313" key="2">
    <source>
        <dbReference type="EMBL" id="KAK1442321.1"/>
    </source>
</evidence>